<dbReference type="eggNOG" id="ENOG502QWDI">
    <property type="taxonomic scope" value="Eukaryota"/>
</dbReference>
<dbReference type="PANTHER" id="PTHR33914:SF2">
    <property type="entry name" value="OS02G0582100 PROTEIN"/>
    <property type="match status" value="1"/>
</dbReference>
<evidence type="ECO:0000313" key="2">
    <source>
        <dbReference type="Proteomes" id="UP000030645"/>
    </source>
</evidence>
<dbReference type="AlphaFoldDB" id="W9RAN3"/>
<proteinExistence type="predicted"/>
<dbReference type="InterPro" id="IPR040378">
    <property type="entry name" value="BASL"/>
</dbReference>
<dbReference type="PANTHER" id="PTHR33914">
    <property type="entry name" value="18S PRE-RIBOSOMAL ASSEMBLY PROTEIN GAR2-LIKE PROTEIN"/>
    <property type="match status" value="1"/>
</dbReference>
<dbReference type="Proteomes" id="UP000030645">
    <property type="component" value="Unassembled WGS sequence"/>
</dbReference>
<name>W9RAN3_9ROSA</name>
<gene>
    <name evidence="1" type="ORF">L484_026481</name>
</gene>
<organism evidence="1 2">
    <name type="scientific">Morus notabilis</name>
    <dbReference type="NCBI Taxonomy" id="981085"/>
    <lineage>
        <taxon>Eukaryota</taxon>
        <taxon>Viridiplantae</taxon>
        <taxon>Streptophyta</taxon>
        <taxon>Embryophyta</taxon>
        <taxon>Tracheophyta</taxon>
        <taxon>Spermatophyta</taxon>
        <taxon>Magnoliopsida</taxon>
        <taxon>eudicotyledons</taxon>
        <taxon>Gunneridae</taxon>
        <taxon>Pentapetalae</taxon>
        <taxon>rosids</taxon>
        <taxon>fabids</taxon>
        <taxon>Rosales</taxon>
        <taxon>Moraceae</taxon>
        <taxon>Moreae</taxon>
        <taxon>Morus</taxon>
    </lineage>
</organism>
<keyword evidence="2" id="KW-1185">Reference proteome</keyword>
<evidence type="ECO:0000313" key="1">
    <source>
        <dbReference type="EMBL" id="EXB44897.1"/>
    </source>
</evidence>
<evidence type="ECO:0008006" key="3">
    <source>
        <dbReference type="Google" id="ProtNLM"/>
    </source>
</evidence>
<dbReference type="EMBL" id="KE343883">
    <property type="protein sequence ID" value="EXB44897.1"/>
    <property type="molecule type" value="Genomic_DNA"/>
</dbReference>
<reference evidence="2" key="1">
    <citation type="submission" date="2013-01" db="EMBL/GenBank/DDBJ databases">
        <title>Draft Genome Sequence of a Mulberry Tree, Morus notabilis C.K. Schneid.</title>
        <authorList>
            <person name="He N."/>
            <person name="Zhao S."/>
        </authorList>
    </citation>
    <scope>NUCLEOTIDE SEQUENCE</scope>
</reference>
<dbReference type="STRING" id="981085.W9RAN3"/>
<protein>
    <recommendedName>
        <fullName evidence="3">18S pre-ribosomal assembly protein gar2-related protein</fullName>
    </recommendedName>
</protein>
<accession>W9RAN3</accession>
<sequence length="642" mass="70300">MRFVAIFSEERGQRKEEICFCFGLVFSFFFLEEPKDSRESDGKQRCGGQADKCEGNEREPVFGHITLGHKSDPKSFGYNDLSHDSIGLKSGNVTKETQNRCASAFKDNEKDTTQLLYVMGDGDGVAGSEVNFKNCKEYEVKNFGVPFAKSSLEIESLEKGSDDYTDKSVTECEMPEFQVCYRESSYNSVKDICIDEGVPALDNILFESGADMKSLCTFVFPDQDQNSQLNKGRVDIGAASPNGLNSLTKTESEKEFINVLEPKDFMQQGEGNCDATDKIENDISKDKVFPENAILMKELGADNSHPWSPSWDGDAAAQVQISRDKASETTNTISPGFDLAAEKLSNSSEEALAIPVPVSEAKESKSGSSLPNDLAYNSKVEKRRITFDFRSLATVPVAKEECPQNGISERLETENISTVDDVTTNMQFVSSQVQHDSSPLTGTREDCFQNAVHECGQTQNMSVVEDGSANAQIVPSNAQHEVAREEVPQNGVCTCVETPNTSSVNDDTSGLQKVSSSLQHVTAREEGLPSTDTLCCETPDTPMVVDGISGSQVVSGHFQYGVGESSFSAAGPLSGRINYSGPIPYSGSISLRSDSSTTSTRSFAFPVLQSEWNSSPVRMAKADRRHFRKHRGWRQGILCCRF</sequence>
<dbReference type="GO" id="GO:0009786">
    <property type="term" value="P:regulation of asymmetric cell division"/>
    <property type="evidence" value="ECO:0007669"/>
    <property type="project" value="InterPro"/>
</dbReference>